<dbReference type="InterPro" id="IPR006091">
    <property type="entry name" value="Acyl-CoA_Oxase/DH_mid-dom"/>
</dbReference>
<dbReference type="Pfam" id="PF08028">
    <property type="entry name" value="Acyl-CoA_dh_2"/>
    <property type="match status" value="1"/>
</dbReference>
<evidence type="ECO:0000256" key="2">
    <source>
        <dbReference type="ARBA" id="ARBA00023002"/>
    </source>
</evidence>
<feature type="domain" description="Acyl-CoA oxidase/dehydrogenase middle" evidence="4">
    <location>
        <begin position="146"/>
        <end position="225"/>
    </location>
</feature>
<dbReference type="SUPFAM" id="SSF56645">
    <property type="entry name" value="Acyl-CoA dehydrogenase NM domain-like"/>
    <property type="match status" value="1"/>
</dbReference>
<dbReference type="Pfam" id="PF02771">
    <property type="entry name" value="Acyl-CoA_dh_N"/>
    <property type="match status" value="1"/>
</dbReference>
<dbReference type="GO" id="GO:0050660">
    <property type="term" value="F:flavin adenine dinucleotide binding"/>
    <property type="evidence" value="ECO:0007669"/>
    <property type="project" value="InterPro"/>
</dbReference>
<reference evidence="8" key="1">
    <citation type="submission" date="2016-06" db="EMBL/GenBank/DDBJ databases">
        <authorList>
            <person name="Varghese N."/>
            <person name="Submissions Spin"/>
        </authorList>
    </citation>
    <scope>NUCLEOTIDE SEQUENCE [LARGE SCALE GENOMIC DNA]</scope>
    <source>
        <strain evidence="8">DSM 43817</strain>
    </source>
</reference>
<dbReference type="PANTHER" id="PTHR43884:SF25">
    <property type="entry name" value="ACYL-COA DEHYDROGENASE YDBM-RELATED"/>
    <property type="match status" value="1"/>
</dbReference>
<dbReference type="Gene3D" id="2.40.110.10">
    <property type="entry name" value="Butyryl-CoA Dehydrogenase, subunit A, domain 2"/>
    <property type="match status" value="1"/>
</dbReference>
<dbReference type="InterPro" id="IPR009100">
    <property type="entry name" value="AcylCoA_DH/oxidase_NM_dom_sf"/>
</dbReference>
<dbReference type="AlphaFoldDB" id="A0A1C6SBW6"/>
<evidence type="ECO:0000259" key="5">
    <source>
        <dbReference type="Pfam" id="PF02771"/>
    </source>
</evidence>
<keyword evidence="2" id="KW-0560">Oxidoreductase</keyword>
<dbReference type="InterPro" id="IPR013107">
    <property type="entry name" value="Acyl-CoA_DH_C"/>
</dbReference>
<dbReference type="OrthoDB" id="2986495at2"/>
<dbReference type="InterPro" id="IPR046373">
    <property type="entry name" value="Acyl-CoA_Oxase/DH_mid-dom_sf"/>
</dbReference>
<dbReference type="InterPro" id="IPR013786">
    <property type="entry name" value="AcylCoA_DH/ox_N"/>
</dbReference>
<sequence length="423" mass="44012">MPDQVPVEGHPGPVFPPVPADRALAELVDDLAGRAAEYDRTATFPAESIAAVHRAGVLTATVGSRYGGPGAGLVETVRLLRALGRGDPSVALIASMTLATHAGQARRGTWPAALYRRVLADSLAGPALVNALQVEPELGTPSRGGVPATTATPVAGGGWLLNGRKTFSTGAPGLRWMLVLARTPDEPPRVGTFAVRADAPGITIEPTWAHLGMRASASHDVVLRDAPVATDAVVELSAGGTTVASQDPATRVWGNAAIPAVYLGVAEAARDWLVRFLHERTPANLGRPLASLPRFESALGEIQVRLIEAAELLRGLAERVDASGGEASATAPEPTAPHPASADLGATGRATKLLVNRAVIWAVEYAVSLVGNPGLSQHNPLQRHLRDVLCSRVHFPQEDTVVTELGRAALARFPAPTPIGRSA</sequence>
<feature type="compositionally biased region" description="Low complexity" evidence="3">
    <location>
        <begin position="326"/>
        <end position="342"/>
    </location>
</feature>
<dbReference type="Gene3D" id="1.10.540.10">
    <property type="entry name" value="Acyl-CoA dehydrogenase/oxidase, N-terminal domain"/>
    <property type="match status" value="1"/>
</dbReference>
<evidence type="ECO:0000313" key="8">
    <source>
        <dbReference type="Proteomes" id="UP000198959"/>
    </source>
</evidence>
<keyword evidence="8" id="KW-1185">Reference proteome</keyword>
<dbReference type="SUPFAM" id="SSF47203">
    <property type="entry name" value="Acyl-CoA dehydrogenase C-terminal domain-like"/>
    <property type="match status" value="1"/>
</dbReference>
<dbReference type="EMBL" id="FMHW01000002">
    <property type="protein sequence ID" value="SCL26988.1"/>
    <property type="molecule type" value="Genomic_DNA"/>
</dbReference>
<evidence type="ECO:0000259" key="6">
    <source>
        <dbReference type="Pfam" id="PF08028"/>
    </source>
</evidence>
<proteinExistence type="predicted"/>
<dbReference type="InterPro" id="IPR037069">
    <property type="entry name" value="AcylCoA_DH/ox_N_sf"/>
</dbReference>
<dbReference type="PANTHER" id="PTHR43884">
    <property type="entry name" value="ACYL-COA DEHYDROGENASE"/>
    <property type="match status" value="1"/>
</dbReference>
<evidence type="ECO:0000256" key="3">
    <source>
        <dbReference type="SAM" id="MobiDB-lite"/>
    </source>
</evidence>
<gene>
    <name evidence="7" type="ORF">GA0074692_2269</name>
</gene>
<feature type="domain" description="Acyl-CoA dehydrogenase C-terminal" evidence="6">
    <location>
        <begin position="258"/>
        <end position="394"/>
    </location>
</feature>
<evidence type="ECO:0000259" key="4">
    <source>
        <dbReference type="Pfam" id="PF02770"/>
    </source>
</evidence>
<dbReference type="GO" id="GO:0003995">
    <property type="term" value="F:acyl-CoA dehydrogenase activity"/>
    <property type="evidence" value="ECO:0007669"/>
    <property type="project" value="TreeGrafter"/>
</dbReference>
<evidence type="ECO:0000313" key="7">
    <source>
        <dbReference type="EMBL" id="SCL26988.1"/>
    </source>
</evidence>
<dbReference type="STRING" id="145854.GA0074692_2269"/>
<accession>A0A1C6SBW6</accession>
<name>A0A1C6SBW6_9ACTN</name>
<organism evidence="7 8">
    <name type="scientific">Micromonospora pallida</name>
    <dbReference type="NCBI Taxonomy" id="145854"/>
    <lineage>
        <taxon>Bacteria</taxon>
        <taxon>Bacillati</taxon>
        <taxon>Actinomycetota</taxon>
        <taxon>Actinomycetes</taxon>
        <taxon>Micromonosporales</taxon>
        <taxon>Micromonosporaceae</taxon>
        <taxon>Micromonospora</taxon>
    </lineage>
</organism>
<dbReference type="InterPro" id="IPR036250">
    <property type="entry name" value="AcylCo_DH-like_C"/>
</dbReference>
<dbReference type="Proteomes" id="UP000198959">
    <property type="component" value="Unassembled WGS sequence"/>
</dbReference>
<dbReference type="Pfam" id="PF02770">
    <property type="entry name" value="Acyl-CoA_dh_M"/>
    <property type="match status" value="1"/>
</dbReference>
<dbReference type="CDD" id="cd00567">
    <property type="entry name" value="ACAD"/>
    <property type="match status" value="1"/>
</dbReference>
<feature type="region of interest" description="Disordered" evidence="3">
    <location>
        <begin position="324"/>
        <end position="344"/>
    </location>
</feature>
<protein>
    <submittedName>
        <fullName evidence="7">Acyl-CoA dehydrogenase</fullName>
    </submittedName>
</protein>
<dbReference type="RefSeq" id="WP_091642871.1">
    <property type="nucleotide sequence ID" value="NZ_FMHW01000002.1"/>
</dbReference>
<feature type="domain" description="Acyl-CoA dehydrogenase/oxidase N-terminal" evidence="5">
    <location>
        <begin position="29"/>
        <end position="97"/>
    </location>
</feature>
<keyword evidence="1" id="KW-0285">Flavoprotein</keyword>
<dbReference type="Gene3D" id="1.20.140.10">
    <property type="entry name" value="Butyryl-CoA Dehydrogenase, subunit A, domain 3"/>
    <property type="match status" value="1"/>
</dbReference>
<dbReference type="PIRSF" id="PIRSF016578">
    <property type="entry name" value="HsaA"/>
    <property type="match status" value="1"/>
</dbReference>
<evidence type="ECO:0000256" key="1">
    <source>
        <dbReference type="ARBA" id="ARBA00022630"/>
    </source>
</evidence>